<dbReference type="EMBL" id="CP024985">
    <property type="protein sequence ID" value="ATZ22581.1"/>
    <property type="molecule type" value="Genomic_DNA"/>
</dbReference>
<organism evidence="1 2">
    <name type="scientific">Streptomyces lavendulae subsp. lavendulae</name>
    <dbReference type="NCBI Taxonomy" id="58340"/>
    <lineage>
        <taxon>Bacteria</taxon>
        <taxon>Bacillati</taxon>
        <taxon>Actinomycetota</taxon>
        <taxon>Actinomycetes</taxon>
        <taxon>Kitasatosporales</taxon>
        <taxon>Streptomycetaceae</taxon>
        <taxon>Streptomyces</taxon>
    </lineage>
</organism>
<keyword evidence="2" id="KW-1185">Reference proteome</keyword>
<sequence length="124" mass="13891">MADTIEELAGTSVLFRSGDGAPVRDERDATDLIGESMFRGARWVVLPAECLPEDFFRLRTRLAGTVVQKFANYRMGLAVIGDINHHVEASDSLRDFVRESNRGTQLWFLSDTEAFRTRLAGLRG</sequence>
<reference evidence="1 2" key="1">
    <citation type="submission" date="2017-11" db="EMBL/GenBank/DDBJ databases">
        <title>Complete genome sequence of Streptomyces lavendulae subsp. lavendulae CCM 3239 (formerly 'Streptomyces aureofaciens CCM 3239'), the producer of the angucycline-type antibiotic auricin.</title>
        <authorList>
            <person name="Busche T."/>
            <person name="Novakova R."/>
            <person name="Al'Dilaimi A."/>
            <person name="Homerova D."/>
            <person name="Feckova L."/>
            <person name="Rezuchova B."/>
            <person name="Mingyar E."/>
            <person name="Csolleiova D."/>
            <person name="Bekeova C."/>
            <person name="Winkler A."/>
            <person name="Sevcikova B."/>
            <person name="Kalinowski J."/>
            <person name="Kormanec J."/>
            <person name="Ruckert C."/>
        </authorList>
    </citation>
    <scope>NUCLEOTIDE SEQUENCE [LARGE SCALE GENOMIC DNA]</scope>
    <source>
        <strain evidence="1 2">CCM 3239</strain>
    </source>
</reference>
<evidence type="ECO:0000313" key="1">
    <source>
        <dbReference type="EMBL" id="ATZ22581.1"/>
    </source>
</evidence>
<dbReference type="AlphaFoldDB" id="A0A2K8P765"/>
<accession>A0A2K8P765</accession>
<protein>
    <submittedName>
        <fullName evidence="1">Uncharacterized protein</fullName>
    </submittedName>
</protein>
<dbReference type="GeneID" id="49381819"/>
<dbReference type="Pfam" id="PF13788">
    <property type="entry name" value="DUF4180"/>
    <property type="match status" value="1"/>
</dbReference>
<dbReference type="Proteomes" id="UP000231791">
    <property type="component" value="Chromosome"/>
</dbReference>
<dbReference type="KEGG" id="slx:SLAV_03365"/>
<dbReference type="OrthoDB" id="8595425at2"/>
<dbReference type="RefSeq" id="WP_030229139.1">
    <property type="nucleotide sequence ID" value="NZ_CP024985.1"/>
</dbReference>
<gene>
    <name evidence="1" type="ORF">SLAV_03365</name>
</gene>
<evidence type="ECO:0000313" key="2">
    <source>
        <dbReference type="Proteomes" id="UP000231791"/>
    </source>
</evidence>
<dbReference type="InterPro" id="IPR025438">
    <property type="entry name" value="DUF4180"/>
</dbReference>
<proteinExistence type="predicted"/>
<name>A0A2K8P765_STRLA</name>